<dbReference type="SUPFAM" id="SSF55920">
    <property type="entry name" value="Creatinase/aminopeptidase"/>
    <property type="match status" value="1"/>
</dbReference>
<dbReference type="Pfam" id="PF01321">
    <property type="entry name" value="Creatinase_N"/>
    <property type="match status" value="1"/>
</dbReference>
<evidence type="ECO:0000256" key="1">
    <source>
        <dbReference type="ARBA" id="ARBA00008766"/>
    </source>
</evidence>
<dbReference type="InterPro" id="IPR000587">
    <property type="entry name" value="Creatinase_N"/>
</dbReference>
<dbReference type="GO" id="GO:0046872">
    <property type="term" value="F:metal ion binding"/>
    <property type="evidence" value="ECO:0007669"/>
    <property type="project" value="UniProtKB-KW"/>
</dbReference>
<evidence type="ECO:0000313" key="7">
    <source>
        <dbReference type="EMBL" id="KHJ56211.1"/>
    </source>
</evidence>
<evidence type="ECO:0000256" key="3">
    <source>
        <dbReference type="ARBA" id="ARBA00022801"/>
    </source>
</evidence>
<dbReference type="GO" id="GO:0070006">
    <property type="term" value="F:metalloaminopeptidase activity"/>
    <property type="evidence" value="ECO:0007669"/>
    <property type="project" value="InterPro"/>
</dbReference>
<dbReference type="EMBL" id="JRFJ01000001">
    <property type="protein sequence ID" value="KHJ56211.1"/>
    <property type="molecule type" value="Genomic_DNA"/>
</dbReference>
<reference evidence="7 8" key="1">
    <citation type="submission" date="2014-09" db="EMBL/GenBank/DDBJ databases">
        <title>Isolation and characterization of Aurantimonas altamirensis ON-56566 from clinical sample following a dog bite.</title>
        <authorList>
            <person name="Eshaghi A."/>
            <person name="Li A."/>
            <person name="Shahinas D."/>
            <person name="Bahn P."/>
            <person name="Kus J.V."/>
            <person name="Patel S.N."/>
        </authorList>
    </citation>
    <scope>NUCLEOTIDE SEQUENCE [LARGE SCALE GENOMIC DNA]</scope>
    <source>
        <strain evidence="7 8">ON-56566</strain>
    </source>
</reference>
<protein>
    <submittedName>
        <fullName evidence="7">X-Pro aminopeptidase</fullName>
    </submittedName>
</protein>
<dbReference type="FunFam" id="3.90.230.10:FF:000009">
    <property type="entry name" value="xaa-Pro aminopeptidase 2"/>
    <property type="match status" value="1"/>
</dbReference>
<comment type="similarity">
    <text evidence="1">Belongs to the peptidase M24B family.</text>
</comment>
<dbReference type="AlphaFoldDB" id="A0A0B1QA09"/>
<dbReference type="InterPro" id="IPR050422">
    <property type="entry name" value="X-Pro_aminopeptidase_P"/>
</dbReference>
<evidence type="ECO:0000259" key="6">
    <source>
        <dbReference type="Pfam" id="PF16188"/>
    </source>
</evidence>
<evidence type="ECO:0000256" key="2">
    <source>
        <dbReference type="ARBA" id="ARBA00022723"/>
    </source>
</evidence>
<keyword evidence="3" id="KW-0378">Hydrolase</keyword>
<dbReference type="GO" id="GO:0005737">
    <property type="term" value="C:cytoplasm"/>
    <property type="evidence" value="ECO:0007669"/>
    <property type="project" value="UniProtKB-ARBA"/>
</dbReference>
<sequence>MFQSFEESASSAASANRLELLRAELSHLGVDGFIVPRADEHQGEYIPDAAARLAWLTGFSGSAGYAVVLPDSATLFVDGRYTTQARDQVDPAVVRTASSIDTPLARYLSGVAAGLTIGFDPWLHTQAEAAALRKAAEETGFKLVPLPHNPIDRIWQDRPLPPKGKVVQHPETLAGRSAAAKLEEMAETMRAAGGTAAVLTDPSSIAWVFNIRGQDVPHTPLPLSFALLKSDGRPTLFIDPDKLDGSVKDYLSALADLAAPDAFDAALRGFRAGERVLVDPALAAERIVELIEEGGAGVVLKPDPARLPRARKNDIEIAGSRAAHLRDGAAMVRFLHWLDLQPGGTVTEIDAARRLEAFRAETAANDGMPLLDISFDSIAGAGPNAALPHYRVNTRSNRTLGDGELFLIDSGAQYRDGTTDITRTVAIGSVDAERRRKFTLVLKGMIAISTIRFPVGTRGMDLDPLARVALWKAGCDYAHGTGHGIGSYLAVHEGPQSISKRGASVLESGMILSNEPGYYREGHFGIRIENLILVTPPAPIEGGDMPMHGFETLTFAPIDRRLVMTDLLDEHERAWLDHYHTEVRGRLAPLLPDEADRAWLAGATAPLGS</sequence>
<feature type="domain" description="Creatinase N-terminal" evidence="5">
    <location>
        <begin position="17"/>
        <end position="146"/>
    </location>
</feature>
<gene>
    <name evidence="7" type="ORF">LA66_06400</name>
</gene>
<dbReference type="STRING" id="370622.LA66_06400"/>
<dbReference type="RefSeq" id="WP_039191005.1">
    <property type="nucleotide sequence ID" value="NZ_JRFJ01000001.1"/>
</dbReference>
<evidence type="ECO:0000259" key="4">
    <source>
        <dbReference type="Pfam" id="PF00557"/>
    </source>
</evidence>
<dbReference type="OrthoDB" id="9806388at2"/>
<dbReference type="Pfam" id="PF16189">
    <property type="entry name" value="Creatinase_N_2"/>
    <property type="match status" value="1"/>
</dbReference>
<keyword evidence="7" id="KW-0645">Protease</keyword>
<dbReference type="Pfam" id="PF16188">
    <property type="entry name" value="Peptidase_M24_C"/>
    <property type="match status" value="1"/>
</dbReference>
<dbReference type="InterPro" id="IPR036005">
    <property type="entry name" value="Creatinase/aminopeptidase-like"/>
</dbReference>
<dbReference type="InterPro" id="IPR032416">
    <property type="entry name" value="Peptidase_M24_C"/>
</dbReference>
<evidence type="ECO:0000313" key="8">
    <source>
        <dbReference type="Proteomes" id="UP000030826"/>
    </source>
</evidence>
<proteinExistence type="inferred from homology"/>
<organism evidence="7 8">
    <name type="scientific">Aureimonas altamirensis</name>
    <dbReference type="NCBI Taxonomy" id="370622"/>
    <lineage>
        <taxon>Bacteria</taxon>
        <taxon>Pseudomonadati</taxon>
        <taxon>Pseudomonadota</taxon>
        <taxon>Alphaproteobacteria</taxon>
        <taxon>Hyphomicrobiales</taxon>
        <taxon>Aurantimonadaceae</taxon>
        <taxon>Aureimonas</taxon>
    </lineage>
</organism>
<dbReference type="SUPFAM" id="SSF53092">
    <property type="entry name" value="Creatinase/prolidase N-terminal domain"/>
    <property type="match status" value="1"/>
</dbReference>
<dbReference type="Gene3D" id="3.90.230.10">
    <property type="entry name" value="Creatinase/methionine aminopeptidase superfamily"/>
    <property type="match status" value="1"/>
</dbReference>
<keyword evidence="7" id="KW-0031">Aminopeptidase</keyword>
<evidence type="ECO:0000259" key="5">
    <source>
        <dbReference type="Pfam" id="PF01321"/>
    </source>
</evidence>
<dbReference type="Pfam" id="PF00557">
    <property type="entry name" value="Peptidase_M24"/>
    <property type="match status" value="1"/>
</dbReference>
<dbReference type="InterPro" id="IPR029149">
    <property type="entry name" value="Creatin/AminoP/Spt16_N"/>
</dbReference>
<feature type="domain" description="Peptidase M24" evidence="4">
    <location>
        <begin position="321"/>
        <end position="535"/>
    </location>
</feature>
<dbReference type="Gene3D" id="3.40.350.10">
    <property type="entry name" value="Creatinase/prolidase N-terminal domain"/>
    <property type="match status" value="2"/>
</dbReference>
<dbReference type="PANTHER" id="PTHR43763">
    <property type="entry name" value="XAA-PRO AMINOPEPTIDASE 1"/>
    <property type="match status" value="1"/>
</dbReference>
<comment type="caution">
    <text evidence="7">The sequence shown here is derived from an EMBL/GenBank/DDBJ whole genome shotgun (WGS) entry which is preliminary data.</text>
</comment>
<accession>A0A0B1QA09</accession>
<dbReference type="Proteomes" id="UP000030826">
    <property type="component" value="Unassembled WGS sequence"/>
</dbReference>
<keyword evidence="2" id="KW-0479">Metal-binding</keyword>
<dbReference type="CDD" id="cd01085">
    <property type="entry name" value="APP"/>
    <property type="match status" value="1"/>
</dbReference>
<name>A0A0B1QA09_9HYPH</name>
<dbReference type="InterPro" id="IPR033740">
    <property type="entry name" value="Pept_M24B"/>
</dbReference>
<dbReference type="InterPro" id="IPR000994">
    <property type="entry name" value="Pept_M24"/>
</dbReference>
<feature type="domain" description="Peptidase M24 C-terminal" evidence="6">
    <location>
        <begin position="547"/>
        <end position="607"/>
    </location>
</feature>
<dbReference type="PANTHER" id="PTHR43763:SF6">
    <property type="entry name" value="XAA-PRO AMINOPEPTIDASE 1"/>
    <property type="match status" value="1"/>
</dbReference>